<dbReference type="PANTHER" id="PTHR47331">
    <property type="entry name" value="PHD-TYPE DOMAIN-CONTAINING PROTEIN"/>
    <property type="match status" value="1"/>
</dbReference>
<organism evidence="2 3">
    <name type="scientific">Petrolisthes manimaculis</name>
    <dbReference type="NCBI Taxonomy" id="1843537"/>
    <lineage>
        <taxon>Eukaryota</taxon>
        <taxon>Metazoa</taxon>
        <taxon>Ecdysozoa</taxon>
        <taxon>Arthropoda</taxon>
        <taxon>Crustacea</taxon>
        <taxon>Multicrustacea</taxon>
        <taxon>Malacostraca</taxon>
        <taxon>Eumalacostraca</taxon>
        <taxon>Eucarida</taxon>
        <taxon>Decapoda</taxon>
        <taxon>Pleocyemata</taxon>
        <taxon>Anomura</taxon>
        <taxon>Galatheoidea</taxon>
        <taxon>Porcellanidae</taxon>
        <taxon>Petrolisthes</taxon>
    </lineage>
</organism>
<accession>A0AAE1QA88</accession>
<evidence type="ECO:0000313" key="3">
    <source>
        <dbReference type="Proteomes" id="UP001292094"/>
    </source>
</evidence>
<gene>
    <name evidence="2" type="ORF">Pmani_006446</name>
</gene>
<sequence>MDQVMTSKEGLHNWITQHETEEEEESEQARESVNGSGPHTAESDQDSPIYTDKVNTHLEAENNAIEERIMELSTKQKLELRNSKLTLQKKQQFSDLKKAKLESKLMLERKRHHMMEEYALNQVLNMSRVQQQSILESIHVPRGELQLFSGDELKYWPFIKSFKYIIDCLSLPVAQKLASLQKYCRGRAALTLKSTSYKSPEKDYKRALEILEERFGNPYNITCEWVRKVTSRPEVKRAADLREYTDELSCCLESLKKMKSLYHLGSGDNMLKIVKKLPFYLQTRWIKTNHEIRSRYKRSAEITEPVKFINDAADEASDPVFGSLVSRDQKRDKGRCSDLSLFNCSIGQLQGKVL</sequence>
<evidence type="ECO:0000313" key="2">
    <source>
        <dbReference type="EMBL" id="KAK4322778.1"/>
    </source>
</evidence>
<dbReference type="Pfam" id="PF03564">
    <property type="entry name" value="DUF1759"/>
    <property type="match status" value="1"/>
</dbReference>
<name>A0AAE1QA88_9EUCA</name>
<reference evidence="2" key="1">
    <citation type="submission" date="2023-11" db="EMBL/GenBank/DDBJ databases">
        <title>Genome assemblies of two species of porcelain crab, Petrolisthes cinctipes and Petrolisthes manimaculis (Anomura: Porcellanidae).</title>
        <authorList>
            <person name="Angst P."/>
        </authorList>
    </citation>
    <scope>NUCLEOTIDE SEQUENCE</scope>
    <source>
        <strain evidence="2">PB745_02</strain>
        <tissue evidence="2">Gill</tissue>
    </source>
</reference>
<feature type="region of interest" description="Disordered" evidence="1">
    <location>
        <begin position="1"/>
        <end position="50"/>
    </location>
</feature>
<comment type="caution">
    <text evidence="2">The sequence shown here is derived from an EMBL/GenBank/DDBJ whole genome shotgun (WGS) entry which is preliminary data.</text>
</comment>
<keyword evidence="3" id="KW-1185">Reference proteome</keyword>
<evidence type="ECO:0000256" key="1">
    <source>
        <dbReference type="SAM" id="MobiDB-lite"/>
    </source>
</evidence>
<dbReference type="InterPro" id="IPR005312">
    <property type="entry name" value="DUF1759"/>
</dbReference>
<protein>
    <submittedName>
        <fullName evidence="2">Uncharacterized protein</fullName>
    </submittedName>
</protein>
<dbReference type="EMBL" id="JAWZYT010000500">
    <property type="protein sequence ID" value="KAK4322778.1"/>
    <property type="molecule type" value="Genomic_DNA"/>
</dbReference>
<proteinExistence type="predicted"/>
<dbReference type="AlphaFoldDB" id="A0AAE1QA88"/>
<dbReference type="Proteomes" id="UP001292094">
    <property type="component" value="Unassembled WGS sequence"/>
</dbReference>